<dbReference type="GO" id="GO:0003735">
    <property type="term" value="F:structural constituent of ribosome"/>
    <property type="evidence" value="ECO:0007669"/>
    <property type="project" value="TreeGrafter"/>
</dbReference>
<dbReference type="InterPro" id="IPR016576">
    <property type="entry name" value="Ribosomal_mL63"/>
</dbReference>
<keyword evidence="2" id="KW-1185">Reference proteome</keyword>
<evidence type="ECO:0000313" key="2">
    <source>
        <dbReference type="Proteomes" id="UP001181693"/>
    </source>
</evidence>
<reference evidence="1" key="1">
    <citation type="thesis" date="2020" institute="ProQuest LLC" country="789 East Eisenhower Parkway, Ann Arbor, MI, USA">
        <title>Comparative Genomics and Chromosome Evolution.</title>
        <authorList>
            <person name="Mudd A.B."/>
        </authorList>
    </citation>
    <scope>NUCLEOTIDE SEQUENCE</scope>
    <source>
        <strain evidence="1">1538</strain>
        <tissue evidence="1">Blood</tissue>
    </source>
</reference>
<dbReference type="GO" id="GO:0032543">
    <property type="term" value="P:mitochondrial translation"/>
    <property type="evidence" value="ECO:0007669"/>
    <property type="project" value="TreeGrafter"/>
</dbReference>
<evidence type="ECO:0000313" key="1">
    <source>
        <dbReference type="EMBL" id="DBA27226.1"/>
    </source>
</evidence>
<dbReference type="Proteomes" id="UP001181693">
    <property type="component" value="Unassembled WGS sequence"/>
</dbReference>
<organism evidence="1 2">
    <name type="scientific">Pyxicephalus adspersus</name>
    <name type="common">African bullfrog</name>
    <dbReference type="NCBI Taxonomy" id="30357"/>
    <lineage>
        <taxon>Eukaryota</taxon>
        <taxon>Metazoa</taxon>
        <taxon>Chordata</taxon>
        <taxon>Craniata</taxon>
        <taxon>Vertebrata</taxon>
        <taxon>Euteleostomi</taxon>
        <taxon>Amphibia</taxon>
        <taxon>Batrachia</taxon>
        <taxon>Anura</taxon>
        <taxon>Neobatrachia</taxon>
        <taxon>Ranoidea</taxon>
        <taxon>Pyxicephalidae</taxon>
        <taxon>Pyxicephalinae</taxon>
        <taxon>Pyxicephalus</taxon>
    </lineage>
</organism>
<dbReference type="PANTHER" id="PTHR14520:SF4">
    <property type="entry name" value="LARGE RIBOSOMAL SUBUNIT PROTEIN ML63"/>
    <property type="match status" value="1"/>
</dbReference>
<dbReference type="EMBL" id="DYDO01000004">
    <property type="protein sequence ID" value="DBA27226.1"/>
    <property type="molecule type" value="Genomic_DNA"/>
</dbReference>
<sequence length="104" mass="12746">MFLTNILLRKGIPGRQWIGKHRRPRTITWTMQQSMIKRLEIEAETEYWISRPYMTKDQEFRHATERRLRQFEDLKAQKQANFPPHKFLSDHLNHLNTTKKWTIV</sequence>
<gene>
    <name evidence="1" type="ORF">GDO54_011391</name>
</gene>
<name>A0AAV3A7T6_PYXAD</name>
<dbReference type="Pfam" id="PF14978">
    <property type="entry name" value="MRP-63"/>
    <property type="match status" value="1"/>
</dbReference>
<dbReference type="GO" id="GO:0005761">
    <property type="term" value="C:mitochondrial ribosome"/>
    <property type="evidence" value="ECO:0007669"/>
    <property type="project" value="InterPro"/>
</dbReference>
<evidence type="ECO:0008006" key="3">
    <source>
        <dbReference type="Google" id="ProtNLM"/>
    </source>
</evidence>
<dbReference type="AlphaFoldDB" id="A0AAV3A7T6"/>
<accession>A0AAV3A7T6</accession>
<dbReference type="PANTHER" id="PTHR14520">
    <property type="entry name" value="MITOCHONDRIAL RIBOSOMAL PROTEIN 63"/>
    <property type="match status" value="1"/>
</dbReference>
<protein>
    <recommendedName>
        <fullName evidence="3">Ribosomal protein 63, mitochondrial</fullName>
    </recommendedName>
</protein>
<proteinExistence type="predicted"/>
<comment type="caution">
    <text evidence="1">The sequence shown here is derived from an EMBL/GenBank/DDBJ whole genome shotgun (WGS) entry which is preliminary data.</text>
</comment>